<proteinExistence type="predicted"/>
<dbReference type="GO" id="GO:0031490">
    <property type="term" value="F:chromatin DNA binding"/>
    <property type="evidence" value="ECO:0007669"/>
    <property type="project" value="TreeGrafter"/>
</dbReference>
<comment type="subcellular location">
    <subcellularLocation>
        <location evidence="1">Nucleus</location>
    </subcellularLocation>
</comment>
<keyword evidence="7" id="KW-1185">Reference proteome</keyword>
<accession>A0AAV5AM94</accession>
<organism evidence="6 7">
    <name type="scientific">Clathrus columnatus</name>
    <dbReference type="NCBI Taxonomy" id="1419009"/>
    <lineage>
        <taxon>Eukaryota</taxon>
        <taxon>Fungi</taxon>
        <taxon>Dikarya</taxon>
        <taxon>Basidiomycota</taxon>
        <taxon>Agaricomycotina</taxon>
        <taxon>Agaricomycetes</taxon>
        <taxon>Phallomycetidae</taxon>
        <taxon>Phallales</taxon>
        <taxon>Clathraceae</taxon>
        <taxon>Clathrus</taxon>
    </lineage>
</organism>
<dbReference type="Proteomes" id="UP001050691">
    <property type="component" value="Unassembled WGS sequence"/>
</dbReference>
<evidence type="ECO:0000256" key="1">
    <source>
        <dbReference type="ARBA" id="ARBA00004123"/>
    </source>
</evidence>
<feature type="region of interest" description="Disordered" evidence="5">
    <location>
        <begin position="97"/>
        <end position="220"/>
    </location>
</feature>
<sequence length="220" mass="24524">MPPRTQDNIAEGIESFQLPKALVTRIAKSNLPGETKFQKDTVNALVDSATRDDDYRAHEVAASHSRKTIAASDILQALELIELSEFVPLLEGELEIYRSAGKGPKTSAAVAKSKGKEKETLSETVHPDEEGSTRHPSQEEFEEEEEEEGDQGTQEGQGVILKNADDEEDAVEEDLNEEQDEEEQDGDDEPEEELVDNLAIEDEELRKDNQGLEDHHNEED</sequence>
<dbReference type="GO" id="GO:0008623">
    <property type="term" value="C:CHRAC"/>
    <property type="evidence" value="ECO:0007669"/>
    <property type="project" value="TreeGrafter"/>
</dbReference>
<feature type="compositionally biased region" description="Basic and acidic residues" evidence="5">
    <location>
        <begin position="204"/>
        <end position="220"/>
    </location>
</feature>
<dbReference type="InterPro" id="IPR051377">
    <property type="entry name" value="DNA_Pol-Epsilon_Subunit"/>
</dbReference>
<dbReference type="Gene3D" id="1.10.20.10">
    <property type="entry name" value="Histone, subunit A"/>
    <property type="match status" value="1"/>
</dbReference>
<evidence type="ECO:0000313" key="7">
    <source>
        <dbReference type="Proteomes" id="UP001050691"/>
    </source>
</evidence>
<evidence type="ECO:0000256" key="4">
    <source>
        <dbReference type="ARBA" id="ARBA00042096"/>
    </source>
</evidence>
<comment type="caution">
    <text evidence="6">The sequence shown here is derived from an EMBL/GenBank/DDBJ whole genome shotgun (WGS) entry which is preliminary data.</text>
</comment>
<reference evidence="6" key="1">
    <citation type="submission" date="2021-10" db="EMBL/GenBank/DDBJ databases">
        <title>De novo Genome Assembly of Clathrus columnatus (Basidiomycota, Fungi) Using Illumina and Nanopore Sequence Data.</title>
        <authorList>
            <person name="Ogiso-Tanaka E."/>
            <person name="Itagaki H."/>
            <person name="Hosoya T."/>
            <person name="Hosaka K."/>
        </authorList>
    </citation>
    <scope>NUCLEOTIDE SEQUENCE</scope>
    <source>
        <strain evidence="6">MO-923</strain>
    </source>
</reference>
<dbReference type="InterPro" id="IPR009072">
    <property type="entry name" value="Histone-fold"/>
</dbReference>
<name>A0AAV5AM94_9AGAM</name>
<dbReference type="SUPFAM" id="SSF47113">
    <property type="entry name" value="Histone-fold"/>
    <property type="match status" value="1"/>
</dbReference>
<keyword evidence="2" id="KW-0539">Nucleus</keyword>
<feature type="compositionally biased region" description="Basic and acidic residues" evidence="5">
    <location>
        <begin position="114"/>
        <end position="138"/>
    </location>
</feature>
<dbReference type="EMBL" id="BPWL01000009">
    <property type="protein sequence ID" value="GJJ14239.1"/>
    <property type="molecule type" value="Genomic_DNA"/>
</dbReference>
<dbReference type="GO" id="GO:0031507">
    <property type="term" value="P:heterochromatin formation"/>
    <property type="evidence" value="ECO:0007669"/>
    <property type="project" value="TreeGrafter"/>
</dbReference>
<dbReference type="AlphaFoldDB" id="A0AAV5AM94"/>
<evidence type="ECO:0000313" key="6">
    <source>
        <dbReference type="EMBL" id="GJJ14239.1"/>
    </source>
</evidence>
<feature type="compositionally biased region" description="Acidic residues" evidence="5">
    <location>
        <begin position="139"/>
        <end position="150"/>
    </location>
</feature>
<protein>
    <recommendedName>
        <fullName evidence="3">DNA polymerase epsilon subunit D</fullName>
    </recommendedName>
    <alternativeName>
        <fullName evidence="4">DNA polymerase II subunit D</fullName>
    </alternativeName>
</protein>
<dbReference type="CDD" id="cd22928">
    <property type="entry name" value="HFD_POLE3_DPB4"/>
    <property type="match status" value="1"/>
</dbReference>
<evidence type="ECO:0000256" key="2">
    <source>
        <dbReference type="ARBA" id="ARBA00023242"/>
    </source>
</evidence>
<dbReference type="PANTHER" id="PTHR46172">
    <property type="entry name" value="DNA POLYMERASE EPSILON SUBUNIT 3"/>
    <property type="match status" value="1"/>
</dbReference>
<dbReference type="GO" id="GO:0006272">
    <property type="term" value="P:leading strand elongation"/>
    <property type="evidence" value="ECO:0007669"/>
    <property type="project" value="TreeGrafter"/>
</dbReference>
<gene>
    <name evidence="6" type="ORF">Clacol_008503</name>
</gene>
<dbReference type="GO" id="GO:0046982">
    <property type="term" value="F:protein heterodimerization activity"/>
    <property type="evidence" value="ECO:0007669"/>
    <property type="project" value="InterPro"/>
</dbReference>
<dbReference type="GO" id="GO:0008622">
    <property type="term" value="C:epsilon DNA polymerase complex"/>
    <property type="evidence" value="ECO:0007669"/>
    <property type="project" value="TreeGrafter"/>
</dbReference>
<feature type="compositionally biased region" description="Acidic residues" evidence="5">
    <location>
        <begin position="165"/>
        <end position="203"/>
    </location>
</feature>
<evidence type="ECO:0000256" key="3">
    <source>
        <dbReference type="ARBA" id="ARBA00039775"/>
    </source>
</evidence>
<dbReference type="PANTHER" id="PTHR46172:SF1">
    <property type="entry name" value="DNA POLYMERASE EPSILON SUBUNIT 3"/>
    <property type="match status" value="1"/>
</dbReference>
<dbReference type="GO" id="GO:0006974">
    <property type="term" value="P:DNA damage response"/>
    <property type="evidence" value="ECO:0007669"/>
    <property type="project" value="TreeGrafter"/>
</dbReference>
<evidence type="ECO:0000256" key="5">
    <source>
        <dbReference type="SAM" id="MobiDB-lite"/>
    </source>
</evidence>